<sequence length="261" mass="28398">MYFLGLVAAVSADLTLVSGNILGGREVAPKFKYDWITSLAYQGNHMCGGVMLNSQTVLTAAHCVFGEQKDWVARFHRHNISMATVEEMGRESKLLSRAIHPDYNKTGRHENDIAALRVTTRAASFIFLDTGDLTRTGVQLHVIGWGITEAWNGASPVLREVFVPVFPKDKCKVVYPELDASQFCAGYAEGGKDACKGDSGGPIFYQSQLGYTLVGLVSYGEGCAEKGYPGVYTSIAATKQFILYHLYNPSIGDSIQPGLDV</sequence>
<evidence type="ECO:0000313" key="2">
    <source>
        <dbReference type="Proteomes" id="UP001165960"/>
    </source>
</evidence>
<reference evidence="1" key="1">
    <citation type="submission" date="2022-04" db="EMBL/GenBank/DDBJ databases">
        <title>Genome of the entomopathogenic fungus Entomophthora muscae.</title>
        <authorList>
            <person name="Elya C."/>
            <person name="Lovett B.R."/>
            <person name="Lee E."/>
            <person name="Macias A.M."/>
            <person name="Hajek A.E."/>
            <person name="De Bivort B.L."/>
            <person name="Kasson M.T."/>
            <person name="De Fine Licht H.H."/>
            <person name="Stajich J.E."/>
        </authorList>
    </citation>
    <scope>NUCLEOTIDE SEQUENCE</scope>
    <source>
        <strain evidence="1">Berkeley</strain>
    </source>
</reference>
<protein>
    <submittedName>
        <fullName evidence="1">Epidermal growth factor-binding protein type B</fullName>
        <ecNumber evidence="1">3.4.21.-</ecNumber>
    </submittedName>
</protein>
<evidence type="ECO:0000313" key="1">
    <source>
        <dbReference type="EMBL" id="KAJ9079199.1"/>
    </source>
</evidence>
<keyword evidence="1" id="KW-0378">Hydrolase</keyword>
<keyword evidence="2" id="KW-1185">Reference proteome</keyword>
<proteinExistence type="predicted"/>
<dbReference type="EC" id="3.4.21.-" evidence="1"/>
<gene>
    <name evidence="1" type="primary">KLK13_11</name>
    <name evidence="1" type="ORF">DSO57_1037858</name>
</gene>
<comment type="caution">
    <text evidence="1">The sequence shown here is derived from an EMBL/GenBank/DDBJ whole genome shotgun (WGS) entry which is preliminary data.</text>
</comment>
<name>A0ACC2TXE4_9FUNG</name>
<dbReference type="EMBL" id="QTSX02001851">
    <property type="protein sequence ID" value="KAJ9079199.1"/>
    <property type="molecule type" value="Genomic_DNA"/>
</dbReference>
<accession>A0ACC2TXE4</accession>
<dbReference type="Proteomes" id="UP001165960">
    <property type="component" value="Unassembled WGS sequence"/>
</dbReference>
<organism evidence="1 2">
    <name type="scientific">Entomophthora muscae</name>
    <dbReference type="NCBI Taxonomy" id="34485"/>
    <lineage>
        <taxon>Eukaryota</taxon>
        <taxon>Fungi</taxon>
        <taxon>Fungi incertae sedis</taxon>
        <taxon>Zoopagomycota</taxon>
        <taxon>Entomophthoromycotina</taxon>
        <taxon>Entomophthoromycetes</taxon>
        <taxon>Entomophthorales</taxon>
        <taxon>Entomophthoraceae</taxon>
        <taxon>Entomophthora</taxon>
    </lineage>
</organism>